<dbReference type="PROSITE" id="PS51352">
    <property type="entry name" value="THIOREDOXIN_2"/>
    <property type="match status" value="1"/>
</dbReference>
<evidence type="ECO:0000259" key="1">
    <source>
        <dbReference type="PROSITE" id="PS51352"/>
    </source>
</evidence>
<dbReference type="Proteomes" id="UP000318199">
    <property type="component" value="Unassembled WGS sequence"/>
</dbReference>
<dbReference type="Pfam" id="PF00085">
    <property type="entry name" value="Thioredoxin"/>
    <property type="match status" value="1"/>
</dbReference>
<dbReference type="InterPro" id="IPR036249">
    <property type="entry name" value="Thioredoxin-like_sf"/>
</dbReference>
<proteinExistence type="predicted"/>
<name>A0A562ZV17_9BURK</name>
<feature type="domain" description="Thioredoxin" evidence="1">
    <location>
        <begin position="1"/>
        <end position="107"/>
    </location>
</feature>
<dbReference type="EMBL" id="VOBQ01000004">
    <property type="protein sequence ID" value="TWO72216.1"/>
    <property type="molecule type" value="Genomic_DNA"/>
</dbReference>
<evidence type="ECO:0000313" key="3">
    <source>
        <dbReference type="Proteomes" id="UP000318199"/>
    </source>
</evidence>
<protein>
    <submittedName>
        <fullName evidence="2">Thioredoxin family protein</fullName>
    </submittedName>
</protein>
<sequence length="107" mass="11523">MNATHAQADPSRAEVDAMAGATVLEFGTSWCGWCRGAQPAIAKALAGRPGLRHIKIEDGPGQPLGRSYRVKLWPTLVFLKDGQEVGRVVRPNGTDEMERLAREIAAA</sequence>
<accession>A0A562ZV17</accession>
<evidence type="ECO:0000313" key="2">
    <source>
        <dbReference type="EMBL" id="TWO72216.1"/>
    </source>
</evidence>
<organism evidence="2 3">
    <name type="scientific">Caenimonas sedimenti</name>
    <dbReference type="NCBI Taxonomy" id="2596921"/>
    <lineage>
        <taxon>Bacteria</taxon>
        <taxon>Pseudomonadati</taxon>
        <taxon>Pseudomonadota</taxon>
        <taxon>Betaproteobacteria</taxon>
        <taxon>Burkholderiales</taxon>
        <taxon>Comamonadaceae</taxon>
        <taxon>Caenimonas</taxon>
    </lineage>
</organism>
<dbReference type="AlphaFoldDB" id="A0A562ZV17"/>
<dbReference type="RefSeq" id="WP_145891913.1">
    <property type="nucleotide sequence ID" value="NZ_VOBQ01000004.1"/>
</dbReference>
<dbReference type="SUPFAM" id="SSF52833">
    <property type="entry name" value="Thioredoxin-like"/>
    <property type="match status" value="1"/>
</dbReference>
<keyword evidence="3" id="KW-1185">Reference proteome</keyword>
<dbReference type="OrthoDB" id="215495at2"/>
<comment type="caution">
    <text evidence="2">The sequence shown here is derived from an EMBL/GenBank/DDBJ whole genome shotgun (WGS) entry which is preliminary data.</text>
</comment>
<dbReference type="InterPro" id="IPR013766">
    <property type="entry name" value="Thioredoxin_domain"/>
</dbReference>
<gene>
    <name evidence="2" type="ORF">FN976_05790</name>
</gene>
<dbReference type="Gene3D" id="3.40.30.10">
    <property type="entry name" value="Glutaredoxin"/>
    <property type="match status" value="1"/>
</dbReference>
<reference evidence="2 3" key="1">
    <citation type="submission" date="2019-07" db="EMBL/GenBank/DDBJ databases">
        <title>Caenimonas sedimenti sp. nov., isolated from activated sludge.</title>
        <authorList>
            <person name="Xu J."/>
        </authorList>
    </citation>
    <scope>NUCLEOTIDE SEQUENCE [LARGE SCALE GENOMIC DNA]</scope>
    <source>
        <strain evidence="2 3">HX-9-20</strain>
    </source>
</reference>
<dbReference type="CDD" id="cd02947">
    <property type="entry name" value="TRX_family"/>
    <property type="match status" value="1"/>
</dbReference>